<dbReference type="InterPro" id="IPR001312">
    <property type="entry name" value="Hexokinase"/>
</dbReference>
<dbReference type="Gene3D" id="3.40.367.20">
    <property type="match status" value="1"/>
</dbReference>
<keyword evidence="6" id="KW-0324">Glycolysis</keyword>
<keyword evidence="3 6" id="KW-0547">Nucleotide-binding</keyword>
<evidence type="ECO:0000256" key="4">
    <source>
        <dbReference type="ARBA" id="ARBA00022777"/>
    </source>
</evidence>
<dbReference type="InterPro" id="IPR022673">
    <property type="entry name" value="Hexokinase_C"/>
</dbReference>
<organism evidence="9 10">
    <name type="scientific">Massariosphaeria phaeospora</name>
    <dbReference type="NCBI Taxonomy" id="100035"/>
    <lineage>
        <taxon>Eukaryota</taxon>
        <taxon>Fungi</taxon>
        <taxon>Dikarya</taxon>
        <taxon>Ascomycota</taxon>
        <taxon>Pezizomycotina</taxon>
        <taxon>Dothideomycetes</taxon>
        <taxon>Pleosporomycetidae</taxon>
        <taxon>Pleosporales</taxon>
        <taxon>Pleosporales incertae sedis</taxon>
        <taxon>Massariosphaeria</taxon>
    </lineage>
</organism>
<keyword evidence="5 6" id="KW-0067">ATP-binding</keyword>
<comment type="caution">
    <text evidence="9">The sequence shown here is derived from an EMBL/GenBank/DDBJ whole genome shotgun (WGS) entry which is preliminary data.</text>
</comment>
<dbReference type="CDD" id="cd24000">
    <property type="entry name" value="ASKHA_NBD_HK"/>
    <property type="match status" value="1"/>
</dbReference>
<dbReference type="GO" id="GO:0005739">
    <property type="term" value="C:mitochondrion"/>
    <property type="evidence" value="ECO:0007669"/>
    <property type="project" value="TreeGrafter"/>
</dbReference>
<dbReference type="PANTHER" id="PTHR19443:SF29">
    <property type="entry name" value="PHOSPHOTRANSFERASE"/>
    <property type="match status" value="1"/>
</dbReference>
<evidence type="ECO:0000256" key="6">
    <source>
        <dbReference type="RuleBase" id="RU362007"/>
    </source>
</evidence>
<keyword evidence="10" id="KW-1185">Reference proteome</keyword>
<feature type="domain" description="Hexokinase N-terminal" evidence="7">
    <location>
        <begin position="18"/>
        <end position="247"/>
    </location>
</feature>
<dbReference type="GO" id="GO:0005829">
    <property type="term" value="C:cytosol"/>
    <property type="evidence" value="ECO:0007669"/>
    <property type="project" value="TreeGrafter"/>
</dbReference>
<gene>
    <name evidence="9" type="ORF">BDV95DRAFT_489161</name>
</gene>
<evidence type="ECO:0000259" key="8">
    <source>
        <dbReference type="Pfam" id="PF03727"/>
    </source>
</evidence>
<dbReference type="AlphaFoldDB" id="A0A7C8I8J0"/>
<dbReference type="PRINTS" id="PR00475">
    <property type="entry name" value="HEXOKINASE"/>
</dbReference>
<dbReference type="GO" id="GO:0005524">
    <property type="term" value="F:ATP binding"/>
    <property type="evidence" value="ECO:0007669"/>
    <property type="project" value="UniProtKB-UniRule"/>
</dbReference>
<evidence type="ECO:0000313" key="9">
    <source>
        <dbReference type="EMBL" id="KAF2873354.1"/>
    </source>
</evidence>
<dbReference type="PROSITE" id="PS51748">
    <property type="entry name" value="HEXOKINASE_2"/>
    <property type="match status" value="1"/>
</dbReference>
<dbReference type="GO" id="GO:0008865">
    <property type="term" value="F:fructokinase activity"/>
    <property type="evidence" value="ECO:0007669"/>
    <property type="project" value="TreeGrafter"/>
</dbReference>
<dbReference type="InterPro" id="IPR022672">
    <property type="entry name" value="Hexokinase_N"/>
</dbReference>
<dbReference type="Proteomes" id="UP000481861">
    <property type="component" value="Unassembled WGS sequence"/>
</dbReference>
<dbReference type="PANTHER" id="PTHR19443">
    <property type="entry name" value="HEXOKINASE"/>
    <property type="match status" value="1"/>
</dbReference>
<sequence>MSIESTGAQAITALTNFINEDKLLDLASRFSDTYRHLAKTSEEHFLVTPVTALPTGKEKGKFLSIDVGGTNLRVGFVELMGEIEKDAKDERSQPVQKIRRSHEKNWPIEEHLKMDQAEDLFTWIGDCISNVIKDALSDTPVTESVESPFGQELLLGITFSFPMEQTRLSEAKLLPMGKGFAMSCDLNLGKMLLAGYARHLVEPRLNGQTVGGDENPSNKRRKLSRLPRLRIAAITNDTVATFTSLAYAVKAAPNSRVAMGLIVGTGTNATVPMKIQELHPSKKKYLADPENVDMVVINTEWTIRGTDQPLVDLNIKTKWDLEISEKCETPHFQPFEYMTAGRYLGEIVRLVFVDLISNDPGAQLPPALGKKNAVPTKFLSEVLARADDGTLIRELEKNYASSQSAFWTSTKVELIRDIAHAVQQRSAALIAAACVGLLDCVHDISLDRKEKTGVIEIRDELHQHGELELEELVIAYAGGTISQYPGWLETCQRWIDTLVAKGSPSNATKRVVLREALDGGIVGAGVLAGMTDNIA</sequence>
<dbReference type="InterPro" id="IPR043129">
    <property type="entry name" value="ATPase_NBD"/>
</dbReference>
<evidence type="ECO:0000313" key="10">
    <source>
        <dbReference type="Proteomes" id="UP000481861"/>
    </source>
</evidence>
<feature type="domain" description="Hexokinase C-terminal" evidence="8">
    <location>
        <begin position="259"/>
        <end position="529"/>
    </location>
</feature>
<evidence type="ECO:0000259" key="7">
    <source>
        <dbReference type="Pfam" id="PF00349"/>
    </source>
</evidence>
<proteinExistence type="inferred from homology"/>
<evidence type="ECO:0000256" key="3">
    <source>
        <dbReference type="ARBA" id="ARBA00022741"/>
    </source>
</evidence>
<evidence type="ECO:0000256" key="1">
    <source>
        <dbReference type="ARBA" id="ARBA00009225"/>
    </source>
</evidence>
<dbReference type="UniPathway" id="UPA00109">
    <property type="reaction ID" value="UER00180"/>
</dbReference>
<reference evidence="9 10" key="1">
    <citation type="submission" date="2020-01" db="EMBL/GenBank/DDBJ databases">
        <authorList>
            <consortium name="DOE Joint Genome Institute"/>
            <person name="Haridas S."/>
            <person name="Albert R."/>
            <person name="Binder M."/>
            <person name="Bloem J."/>
            <person name="Labutti K."/>
            <person name="Salamov A."/>
            <person name="Andreopoulos B."/>
            <person name="Baker S.E."/>
            <person name="Barry K."/>
            <person name="Bills G."/>
            <person name="Bluhm B.H."/>
            <person name="Cannon C."/>
            <person name="Castanera R."/>
            <person name="Culley D.E."/>
            <person name="Daum C."/>
            <person name="Ezra D."/>
            <person name="Gonzalez J.B."/>
            <person name="Henrissat B."/>
            <person name="Kuo A."/>
            <person name="Liang C."/>
            <person name="Lipzen A."/>
            <person name="Lutzoni F."/>
            <person name="Magnuson J."/>
            <person name="Mondo S."/>
            <person name="Nolan M."/>
            <person name="Ohm R."/>
            <person name="Pangilinan J."/>
            <person name="Park H.-J.H."/>
            <person name="Ramirez L."/>
            <person name="Alfaro M."/>
            <person name="Sun H."/>
            <person name="Tritt A."/>
            <person name="Yoshinaga Y."/>
            <person name="Zwiers L.-H.L."/>
            <person name="Turgeon B.G."/>
            <person name="Goodwin S.B."/>
            <person name="Spatafora J.W."/>
            <person name="Crous P.W."/>
            <person name="Grigoriev I.V."/>
        </authorList>
    </citation>
    <scope>NUCLEOTIDE SEQUENCE [LARGE SCALE GENOMIC DNA]</scope>
    <source>
        <strain evidence="9 10">CBS 611.86</strain>
    </source>
</reference>
<name>A0A7C8I8J0_9PLEO</name>
<protein>
    <recommendedName>
        <fullName evidence="6">Phosphotransferase</fullName>
        <ecNumber evidence="6">2.7.1.-</ecNumber>
    </recommendedName>
</protein>
<comment type="similarity">
    <text evidence="1 6">Belongs to the hexokinase family.</text>
</comment>
<dbReference type="GO" id="GO:0006013">
    <property type="term" value="P:mannose metabolic process"/>
    <property type="evidence" value="ECO:0007669"/>
    <property type="project" value="TreeGrafter"/>
</dbReference>
<dbReference type="GO" id="GO:0005536">
    <property type="term" value="F:D-glucose binding"/>
    <property type="evidence" value="ECO:0007669"/>
    <property type="project" value="InterPro"/>
</dbReference>
<dbReference type="EC" id="2.7.1.-" evidence="6"/>
<dbReference type="GO" id="GO:0004340">
    <property type="term" value="F:glucokinase activity"/>
    <property type="evidence" value="ECO:0007669"/>
    <property type="project" value="TreeGrafter"/>
</dbReference>
<accession>A0A7C8I8J0</accession>
<dbReference type="EMBL" id="JAADJZ010000007">
    <property type="protein sequence ID" value="KAF2873354.1"/>
    <property type="molecule type" value="Genomic_DNA"/>
</dbReference>
<dbReference type="Pfam" id="PF00349">
    <property type="entry name" value="Hexokinase_1"/>
    <property type="match status" value="1"/>
</dbReference>
<dbReference type="GO" id="GO:0006096">
    <property type="term" value="P:glycolytic process"/>
    <property type="evidence" value="ECO:0007669"/>
    <property type="project" value="UniProtKB-UniPathway"/>
</dbReference>
<dbReference type="Pfam" id="PF03727">
    <property type="entry name" value="Hexokinase_2"/>
    <property type="match status" value="1"/>
</dbReference>
<dbReference type="SUPFAM" id="SSF53067">
    <property type="entry name" value="Actin-like ATPase domain"/>
    <property type="match status" value="2"/>
</dbReference>
<dbReference type="Gene3D" id="3.30.420.40">
    <property type="match status" value="1"/>
</dbReference>
<keyword evidence="4 6" id="KW-0418">Kinase</keyword>
<dbReference type="GO" id="GO:0001678">
    <property type="term" value="P:intracellular glucose homeostasis"/>
    <property type="evidence" value="ECO:0007669"/>
    <property type="project" value="InterPro"/>
</dbReference>
<dbReference type="GO" id="GO:0019158">
    <property type="term" value="F:mannokinase activity"/>
    <property type="evidence" value="ECO:0007669"/>
    <property type="project" value="TreeGrafter"/>
</dbReference>
<dbReference type="GO" id="GO:0006006">
    <property type="term" value="P:glucose metabolic process"/>
    <property type="evidence" value="ECO:0007669"/>
    <property type="project" value="TreeGrafter"/>
</dbReference>
<evidence type="ECO:0000256" key="5">
    <source>
        <dbReference type="ARBA" id="ARBA00022840"/>
    </source>
</evidence>
<dbReference type="OrthoDB" id="419537at2759"/>
<keyword evidence="2 6" id="KW-0808">Transferase</keyword>
<evidence type="ECO:0000256" key="2">
    <source>
        <dbReference type="ARBA" id="ARBA00022679"/>
    </source>
</evidence>